<evidence type="ECO:0000313" key="8">
    <source>
        <dbReference type="EMBL" id="SKA77279.1"/>
    </source>
</evidence>
<feature type="transmembrane region" description="Helical" evidence="6">
    <location>
        <begin position="9"/>
        <end position="32"/>
    </location>
</feature>
<keyword evidence="5 6" id="KW-0472">Membrane</keyword>
<evidence type="ECO:0000313" key="9">
    <source>
        <dbReference type="Proteomes" id="UP000190027"/>
    </source>
</evidence>
<dbReference type="InterPro" id="IPR020846">
    <property type="entry name" value="MFS_dom"/>
</dbReference>
<dbReference type="InterPro" id="IPR036259">
    <property type="entry name" value="MFS_trans_sf"/>
</dbReference>
<keyword evidence="3 6" id="KW-0812">Transmembrane</keyword>
<reference evidence="8 9" key="1">
    <citation type="submission" date="2017-02" db="EMBL/GenBank/DDBJ databases">
        <authorList>
            <person name="Peterson S.W."/>
        </authorList>
    </citation>
    <scope>NUCLEOTIDE SEQUENCE [LARGE SCALE GENOMIC DNA]</scope>
    <source>
        <strain evidence="8 9">DSM 16080</strain>
    </source>
</reference>
<dbReference type="OrthoDB" id="9812221at2"/>
<dbReference type="PANTHER" id="PTHR42718:SF9">
    <property type="entry name" value="MAJOR FACILITATOR SUPERFAMILY MULTIDRUG TRANSPORTER MFSC"/>
    <property type="match status" value="1"/>
</dbReference>
<feature type="transmembrane region" description="Helical" evidence="6">
    <location>
        <begin position="426"/>
        <end position="449"/>
    </location>
</feature>
<dbReference type="PANTHER" id="PTHR42718">
    <property type="entry name" value="MAJOR FACILITATOR SUPERFAMILY MULTIDRUG TRANSPORTER MFSC"/>
    <property type="match status" value="1"/>
</dbReference>
<feature type="domain" description="Major facilitator superfamily (MFS) profile" evidence="7">
    <location>
        <begin position="10"/>
        <end position="453"/>
    </location>
</feature>
<accession>A0A1T4WJD0</accession>
<gene>
    <name evidence="8" type="ORF">SAMN02745704_00963</name>
</gene>
<feature type="transmembrane region" description="Helical" evidence="6">
    <location>
        <begin position="355"/>
        <end position="375"/>
    </location>
</feature>
<dbReference type="Pfam" id="PF07690">
    <property type="entry name" value="MFS_1"/>
    <property type="match status" value="1"/>
</dbReference>
<evidence type="ECO:0000256" key="5">
    <source>
        <dbReference type="ARBA" id="ARBA00023136"/>
    </source>
</evidence>
<dbReference type="SUPFAM" id="SSF103473">
    <property type="entry name" value="MFS general substrate transporter"/>
    <property type="match status" value="1"/>
</dbReference>
<proteinExistence type="predicted"/>
<dbReference type="Gene3D" id="1.20.1250.20">
    <property type="entry name" value="MFS general substrate transporter like domains"/>
    <property type="match status" value="1"/>
</dbReference>
<dbReference type="Proteomes" id="UP000190027">
    <property type="component" value="Unassembled WGS sequence"/>
</dbReference>
<feature type="transmembrane region" description="Helical" evidence="6">
    <location>
        <begin position="134"/>
        <end position="152"/>
    </location>
</feature>
<feature type="transmembrane region" description="Helical" evidence="6">
    <location>
        <begin position="259"/>
        <end position="284"/>
    </location>
</feature>
<organism evidence="8 9">
    <name type="scientific">Paucidesulfovibrio gracilis DSM 16080</name>
    <dbReference type="NCBI Taxonomy" id="1121449"/>
    <lineage>
        <taxon>Bacteria</taxon>
        <taxon>Pseudomonadati</taxon>
        <taxon>Thermodesulfobacteriota</taxon>
        <taxon>Desulfovibrionia</taxon>
        <taxon>Desulfovibrionales</taxon>
        <taxon>Desulfovibrionaceae</taxon>
        <taxon>Paucidesulfovibrio</taxon>
    </lineage>
</organism>
<keyword evidence="4 6" id="KW-1133">Transmembrane helix</keyword>
<keyword evidence="9" id="KW-1185">Reference proteome</keyword>
<feature type="transmembrane region" description="Helical" evidence="6">
    <location>
        <begin position="195"/>
        <end position="214"/>
    </location>
</feature>
<dbReference type="CDD" id="cd17321">
    <property type="entry name" value="MFS_MMR_MDR_like"/>
    <property type="match status" value="1"/>
</dbReference>
<dbReference type="PROSITE" id="PS50850">
    <property type="entry name" value="MFS"/>
    <property type="match status" value="1"/>
</dbReference>
<evidence type="ECO:0000256" key="6">
    <source>
        <dbReference type="SAM" id="Phobius"/>
    </source>
</evidence>
<evidence type="ECO:0000256" key="2">
    <source>
        <dbReference type="ARBA" id="ARBA00022448"/>
    </source>
</evidence>
<evidence type="ECO:0000256" key="4">
    <source>
        <dbReference type="ARBA" id="ARBA00022989"/>
    </source>
</evidence>
<feature type="transmembrane region" description="Helical" evidence="6">
    <location>
        <begin position="396"/>
        <end position="414"/>
    </location>
</feature>
<sequence>MTEQERKRIVLFAITSTQFAVPFMLSAVAVALPSIGEHFNSGAVLLSLVESVYIATTAMFLLPFGRYADITGHIPLFLRGMGLFCLMTLLLGFAPSMSIFVILRVLQGLGGAMMMSTGLAILMNAHPREERGRALGFGTAGVYLGISAGPYLGGLLTTALGWRWVFFSGLLPLLLSLVLVLRLKRLDHQATSDPFDRVGALLSALGIGLLVAGSAGSAHILGKLALLAGILSLISFVLWEKRSSSPLLDLNLIRHNRPFALGCLVQFINYAASFSFTFLMSLYLQCGRGISAYEAGSILVVQPLVQAALSPYSGKLADRHPPHLIATFGMVVVTIALGIAATFDAQTSSLTFHAMLILLGIGIAFFSSPNAAVIMGSVNSRELGVASAMTSGMRTSGMTTSMILVSLLLAHTLGDHAVSQENFDQYLNVMRILLTGFTVLSAFGVLLSLKGALNRKPV</sequence>
<feature type="transmembrane region" description="Helical" evidence="6">
    <location>
        <begin position="101"/>
        <end position="122"/>
    </location>
</feature>
<feature type="transmembrane region" description="Helical" evidence="6">
    <location>
        <begin position="44"/>
        <end position="64"/>
    </location>
</feature>
<protein>
    <submittedName>
        <fullName evidence="8">Drug resistance transporter, EmrB/QacA subfamily</fullName>
    </submittedName>
</protein>
<evidence type="ECO:0000256" key="1">
    <source>
        <dbReference type="ARBA" id="ARBA00004141"/>
    </source>
</evidence>
<comment type="subcellular location">
    <subcellularLocation>
        <location evidence="1">Membrane</location>
        <topology evidence="1">Multi-pass membrane protein</topology>
    </subcellularLocation>
</comment>
<dbReference type="GO" id="GO:0016020">
    <property type="term" value="C:membrane"/>
    <property type="evidence" value="ECO:0007669"/>
    <property type="project" value="UniProtKB-SubCell"/>
</dbReference>
<dbReference type="GO" id="GO:0022857">
    <property type="term" value="F:transmembrane transporter activity"/>
    <property type="evidence" value="ECO:0007669"/>
    <property type="project" value="InterPro"/>
</dbReference>
<feature type="transmembrane region" description="Helical" evidence="6">
    <location>
        <begin position="324"/>
        <end position="343"/>
    </location>
</feature>
<dbReference type="AlphaFoldDB" id="A0A1T4WJD0"/>
<feature type="transmembrane region" description="Helical" evidence="6">
    <location>
        <begin position="220"/>
        <end position="239"/>
    </location>
</feature>
<dbReference type="EMBL" id="FUYC01000003">
    <property type="protein sequence ID" value="SKA77279.1"/>
    <property type="molecule type" value="Genomic_DNA"/>
</dbReference>
<name>A0A1T4WJD0_9BACT</name>
<keyword evidence="2" id="KW-0813">Transport</keyword>
<dbReference type="Gene3D" id="1.20.1720.10">
    <property type="entry name" value="Multidrug resistance protein D"/>
    <property type="match status" value="1"/>
</dbReference>
<dbReference type="STRING" id="1121449.SAMN02745704_00963"/>
<evidence type="ECO:0000256" key="3">
    <source>
        <dbReference type="ARBA" id="ARBA00022692"/>
    </source>
</evidence>
<evidence type="ECO:0000259" key="7">
    <source>
        <dbReference type="PROSITE" id="PS50850"/>
    </source>
</evidence>
<dbReference type="RefSeq" id="WP_078716549.1">
    <property type="nucleotide sequence ID" value="NZ_FUYC01000003.1"/>
</dbReference>
<dbReference type="InterPro" id="IPR011701">
    <property type="entry name" value="MFS"/>
</dbReference>
<feature type="transmembrane region" description="Helical" evidence="6">
    <location>
        <begin position="164"/>
        <end position="183"/>
    </location>
</feature>
<feature type="transmembrane region" description="Helical" evidence="6">
    <location>
        <begin position="76"/>
        <end position="95"/>
    </location>
</feature>